<dbReference type="OrthoDB" id="396512at2"/>
<evidence type="ECO:0000313" key="6">
    <source>
        <dbReference type="EMBL" id="SDG57421.1"/>
    </source>
</evidence>
<dbReference type="SUPFAM" id="SSF53448">
    <property type="entry name" value="Nucleotide-diphospho-sugar transferases"/>
    <property type="match status" value="1"/>
</dbReference>
<evidence type="ECO:0000259" key="5">
    <source>
        <dbReference type="Pfam" id="PF00535"/>
    </source>
</evidence>
<protein>
    <submittedName>
        <fullName evidence="6">Glycosyl transferase family 2</fullName>
    </submittedName>
</protein>
<dbReference type="EMBL" id="FNBG01000064">
    <property type="protein sequence ID" value="SDG57421.1"/>
    <property type="molecule type" value="Genomic_DNA"/>
</dbReference>
<dbReference type="GO" id="GO:0016757">
    <property type="term" value="F:glycosyltransferase activity"/>
    <property type="evidence" value="ECO:0007669"/>
    <property type="project" value="UniProtKB-KW"/>
</dbReference>
<feature type="domain" description="Glycosyltransferase 2-like" evidence="5">
    <location>
        <begin position="8"/>
        <end position="170"/>
    </location>
</feature>
<organism evidence="6 7">
    <name type="scientific">Fontibacillus panacisegetis</name>
    <dbReference type="NCBI Taxonomy" id="670482"/>
    <lineage>
        <taxon>Bacteria</taxon>
        <taxon>Bacillati</taxon>
        <taxon>Bacillota</taxon>
        <taxon>Bacilli</taxon>
        <taxon>Bacillales</taxon>
        <taxon>Paenibacillaceae</taxon>
        <taxon>Fontibacillus</taxon>
    </lineage>
</organism>
<dbReference type="PANTHER" id="PTHR43179">
    <property type="entry name" value="RHAMNOSYLTRANSFERASE WBBL"/>
    <property type="match status" value="1"/>
</dbReference>
<keyword evidence="3" id="KW-0328">Glycosyltransferase</keyword>
<dbReference type="InterPro" id="IPR029044">
    <property type="entry name" value="Nucleotide-diphossugar_trans"/>
</dbReference>
<proteinExistence type="inferred from homology"/>
<comment type="similarity">
    <text evidence="2">Belongs to the glycosyltransferase 2 family.</text>
</comment>
<evidence type="ECO:0000313" key="7">
    <source>
        <dbReference type="Proteomes" id="UP000198972"/>
    </source>
</evidence>
<evidence type="ECO:0000256" key="4">
    <source>
        <dbReference type="ARBA" id="ARBA00022679"/>
    </source>
</evidence>
<keyword evidence="4 6" id="KW-0808">Transferase</keyword>
<dbReference type="PANTHER" id="PTHR43179:SF12">
    <property type="entry name" value="GALACTOFURANOSYLTRANSFERASE GLFT2"/>
    <property type="match status" value="1"/>
</dbReference>
<name>A0A1G7VCY6_9BACL</name>
<dbReference type="Proteomes" id="UP000198972">
    <property type="component" value="Unassembled WGS sequence"/>
</dbReference>
<accession>A0A1G7VCY6</accession>
<sequence>MSIETKVSIIITVKNNGIDLFMTMESLKVSYIGLAYEVIIVDEGSIDGCCDFLLNYKLNRPIRKIKGQAGKSSRNLAASLAVGEYFVFCSPRLYFEDNWMETLLEPLFQGTAEGVSPVFEIEERVPSKLGKKYTEGILHSIQSYPWTQNGDGLPWLSTECFAVSRSTFQECGGMENGFKSKELETSEFSLRMWLLGARCMLVQAVSLIQVLRINFPYDDSVDKWEEDLLILAQLHFNEQRIAACESLLSETSCAAGKEDMAEDLDGDTSASRERYVFRRKHDDSWFVDRFDIPL</sequence>
<gene>
    <name evidence="6" type="ORF">SAMN04488542_1648</name>
</gene>
<evidence type="ECO:0000256" key="3">
    <source>
        <dbReference type="ARBA" id="ARBA00022676"/>
    </source>
</evidence>
<dbReference type="InterPro" id="IPR001173">
    <property type="entry name" value="Glyco_trans_2-like"/>
</dbReference>
<dbReference type="STRING" id="670482.SAMN04488542_1648"/>
<dbReference type="RefSeq" id="WP_091236644.1">
    <property type="nucleotide sequence ID" value="NZ_FNBG01000064.1"/>
</dbReference>
<dbReference type="Gene3D" id="3.90.550.10">
    <property type="entry name" value="Spore Coat Polysaccharide Biosynthesis Protein SpsA, Chain A"/>
    <property type="match status" value="1"/>
</dbReference>
<dbReference type="AlphaFoldDB" id="A0A1G7VCY6"/>
<comment type="pathway">
    <text evidence="1">Cell wall biogenesis; cell wall polysaccharide biosynthesis.</text>
</comment>
<reference evidence="6 7" key="1">
    <citation type="submission" date="2016-10" db="EMBL/GenBank/DDBJ databases">
        <authorList>
            <person name="de Groot N.N."/>
        </authorList>
    </citation>
    <scope>NUCLEOTIDE SEQUENCE [LARGE SCALE GENOMIC DNA]</scope>
    <source>
        <strain evidence="6 7">DSM 28129</strain>
    </source>
</reference>
<evidence type="ECO:0000256" key="2">
    <source>
        <dbReference type="ARBA" id="ARBA00006739"/>
    </source>
</evidence>
<keyword evidence="7" id="KW-1185">Reference proteome</keyword>
<evidence type="ECO:0000256" key="1">
    <source>
        <dbReference type="ARBA" id="ARBA00004776"/>
    </source>
</evidence>
<dbReference type="Pfam" id="PF00535">
    <property type="entry name" value="Glycos_transf_2"/>
    <property type="match status" value="1"/>
</dbReference>